<reference evidence="4 5" key="1">
    <citation type="journal article" date="2012" name="Proc. Natl. Acad. Sci. U.S.A.">
        <title>Antigenic diversity is generated by distinct evolutionary mechanisms in African trypanosome species.</title>
        <authorList>
            <person name="Jackson A.P."/>
            <person name="Berry A."/>
            <person name="Aslett M."/>
            <person name="Allison H.C."/>
            <person name="Burton P."/>
            <person name="Vavrova-Anderson J."/>
            <person name="Brown R."/>
            <person name="Browne H."/>
            <person name="Corton N."/>
            <person name="Hauser H."/>
            <person name="Gamble J."/>
            <person name="Gilderthorp R."/>
            <person name="Marcello L."/>
            <person name="McQuillan J."/>
            <person name="Otto T.D."/>
            <person name="Quail M.A."/>
            <person name="Sanders M.J."/>
            <person name="van Tonder A."/>
            <person name="Ginger M.L."/>
            <person name="Field M.C."/>
            <person name="Barry J.D."/>
            <person name="Hertz-Fowler C."/>
            <person name="Berriman M."/>
        </authorList>
    </citation>
    <scope>NUCLEOTIDE SEQUENCE</scope>
    <source>
        <strain evidence="4 5">Y486</strain>
    </source>
</reference>
<name>F9WR51_TRYVY</name>
<protein>
    <submittedName>
        <fullName evidence="4">Retrotransposon hot spot protein (RHS), putative</fullName>
    </submittedName>
</protein>
<dbReference type="InterPro" id="IPR046836">
    <property type="entry name" value="RHS_C"/>
</dbReference>
<dbReference type="EMBL" id="CAEX01004707">
    <property type="protein sequence ID" value="CCD20035.1"/>
    <property type="molecule type" value="Genomic_DNA"/>
</dbReference>
<evidence type="ECO:0000259" key="3">
    <source>
        <dbReference type="Pfam" id="PF24466"/>
    </source>
</evidence>
<feature type="non-terminal residue" evidence="4">
    <location>
        <position position="1"/>
    </location>
</feature>
<gene>
    <name evidence="4" type="ORF">TvY486_0027960</name>
</gene>
<evidence type="ECO:0000313" key="5">
    <source>
        <dbReference type="Proteomes" id="UP000009027"/>
    </source>
</evidence>
<dbReference type="InterPro" id="IPR046835">
    <property type="entry name" value="RHS_N"/>
</dbReference>
<dbReference type="InterPro" id="IPR006518">
    <property type="entry name" value="Trypano_RHS"/>
</dbReference>
<feature type="domain" description="Retrotransposon hot spot protein,C-terminal" evidence="1">
    <location>
        <begin position="294"/>
        <end position="354"/>
    </location>
</feature>
<evidence type="ECO:0000259" key="1">
    <source>
        <dbReference type="Pfam" id="PF07999"/>
    </source>
</evidence>
<feature type="domain" description="DUF7578" evidence="3">
    <location>
        <begin position="49"/>
        <end position="91"/>
    </location>
</feature>
<sequence>SFFVSCCESGSTRWTLNSRVGDVLLDGARPPDNVMLLSECLERVGSDERVANGNVRMDVVIQRPERFIPDDDLREMVLSLPECQTYALVYKAVPLLRRKGITGLLQWGGADENADAKRAVRDALADERLWNTVYGLLDIAFNAAKDAEARGKVVKSESEAAKVVITGAFESVLKARWSHVLSGVADKPLGMCVADGRPTSVWSDAEVNKTPLQLPTENVDDARGGGLELLVLTSAMGWPFTLFNTDTAADGTPFQMMDATDVVVRRESVRVWNIVRADLDAWLVRKERPPTPFVLVGSPGIGKSFGVGSHLLYELLHYAPGKLDVVTFLVREEIYIFYLPSGGEAGRVERYDKTPGVV</sequence>
<dbReference type="Pfam" id="PF20445">
    <property type="entry name" value="RHS_N"/>
    <property type="match status" value="1"/>
</dbReference>
<dbReference type="AlphaFoldDB" id="F9WR51"/>
<accession>F9WR51</accession>
<dbReference type="Pfam" id="PF07999">
    <property type="entry name" value="RHSP"/>
    <property type="match status" value="1"/>
</dbReference>
<proteinExistence type="predicted"/>
<dbReference type="Proteomes" id="UP000009027">
    <property type="component" value="Unassembled WGS sequence"/>
</dbReference>
<dbReference type="Pfam" id="PF24466">
    <property type="entry name" value="DUF7578"/>
    <property type="match status" value="1"/>
</dbReference>
<feature type="non-terminal residue" evidence="4">
    <location>
        <position position="358"/>
    </location>
</feature>
<evidence type="ECO:0000313" key="4">
    <source>
        <dbReference type="EMBL" id="CCD20035.1"/>
    </source>
</evidence>
<evidence type="ECO:0000259" key="2">
    <source>
        <dbReference type="Pfam" id="PF20445"/>
    </source>
</evidence>
<organism evidence="4 5">
    <name type="scientific">Trypanosoma vivax (strain Y486)</name>
    <dbReference type="NCBI Taxonomy" id="1055687"/>
    <lineage>
        <taxon>Eukaryota</taxon>
        <taxon>Discoba</taxon>
        <taxon>Euglenozoa</taxon>
        <taxon>Kinetoplastea</taxon>
        <taxon>Metakinetoplastina</taxon>
        <taxon>Trypanosomatida</taxon>
        <taxon>Trypanosomatidae</taxon>
        <taxon>Trypanosoma</taxon>
        <taxon>Duttonella</taxon>
    </lineage>
</organism>
<dbReference type="InterPro" id="IPR056000">
    <property type="entry name" value="DUF7578"/>
</dbReference>
<keyword evidence="5" id="KW-1185">Reference proteome</keyword>
<dbReference type="NCBIfam" id="TIGR01631">
    <property type="entry name" value="Trypano_RHS"/>
    <property type="match status" value="1"/>
</dbReference>
<feature type="domain" description="Retrotransposon hot spot protein N-terminal" evidence="2">
    <location>
        <begin position="169"/>
        <end position="286"/>
    </location>
</feature>